<feature type="repeat" description="TPR" evidence="3">
    <location>
        <begin position="323"/>
        <end position="356"/>
    </location>
</feature>
<evidence type="ECO:0000256" key="2">
    <source>
        <dbReference type="ARBA" id="ARBA00022803"/>
    </source>
</evidence>
<dbReference type="InterPro" id="IPR001173">
    <property type="entry name" value="Glyco_trans_2-like"/>
</dbReference>
<dbReference type="EMBL" id="LATL02000258">
    <property type="protein sequence ID" value="KMW70120.1"/>
    <property type="molecule type" value="Genomic_DNA"/>
</dbReference>
<dbReference type="SUPFAM" id="SSF48439">
    <property type="entry name" value="Protein prenylyltransferase"/>
    <property type="match status" value="1"/>
</dbReference>
<name>A0A0F5YKZ9_9CYAN</name>
<dbReference type="Gene3D" id="1.25.40.10">
    <property type="entry name" value="Tetratricopeptide repeat domain"/>
    <property type="match status" value="3"/>
</dbReference>
<dbReference type="InterPro" id="IPR051012">
    <property type="entry name" value="CellSynth/LPSAsmb/PSIAsmb"/>
</dbReference>
<organism evidence="6 8">
    <name type="scientific">Limnoraphis robusta CS-951</name>
    <dbReference type="NCBI Taxonomy" id="1637645"/>
    <lineage>
        <taxon>Bacteria</taxon>
        <taxon>Bacillati</taxon>
        <taxon>Cyanobacteriota</taxon>
        <taxon>Cyanophyceae</taxon>
        <taxon>Oscillatoriophycideae</taxon>
        <taxon>Oscillatoriales</taxon>
        <taxon>Sirenicapillariaceae</taxon>
        <taxon>Limnoraphis</taxon>
    </lineage>
</organism>
<evidence type="ECO:0000313" key="6">
    <source>
        <dbReference type="EMBL" id="KKD39569.1"/>
    </source>
</evidence>
<dbReference type="NCBIfam" id="TIGR01444">
    <property type="entry name" value="fkbM_fam"/>
    <property type="match status" value="1"/>
</dbReference>
<accession>A0A0F5YKZ9</accession>
<dbReference type="EMBL" id="LATL02000293">
    <property type="protein sequence ID" value="KKD39569.1"/>
    <property type="molecule type" value="Genomic_DNA"/>
</dbReference>
<keyword evidence="1" id="KW-0677">Repeat</keyword>
<keyword evidence="2 3" id="KW-0802">TPR repeat</keyword>
<dbReference type="Proteomes" id="UP000033607">
    <property type="component" value="Unassembled WGS sequence"/>
</dbReference>
<dbReference type="PATRIC" id="fig|1637645.4.peg.5163"/>
<protein>
    <submittedName>
        <fullName evidence="6">Uncharacterized protein</fullName>
    </submittedName>
</protein>
<dbReference type="InterPro" id="IPR019734">
    <property type="entry name" value="TPR_rpt"/>
</dbReference>
<evidence type="ECO:0000313" key="7">
    <source>
        <dbReference type="EMBL" id="KMW70120.1"/>
    </source>
</evidence>
<dbReference type="Pfam" id="PF00535">
    <property type="entry name" value="Glycos_transf_2"/>
    <property type="match status" value="1"/>
</dbReference>
<dbReference type="PANTHER" id="PTHR45586:SF1">
    <property type="entry name" value="LIPOPOLYSACCHARIDE ASSEMBLY PROTEIN B"/>
    <property type="match status" value="1"/>
</dbReference>
<dbReference type="InterPro" id="IPR011990">
    <property type="entry name" value="TPR-like_helical_dom_sf"/>
</dbReference>
<proteinExistence type="predicted"/>
<evidence type="ECO:0000256" key="3">
    <source>
        <dbReference type="PROSITE-ProRule" id="PRU00339"/>
    </source>
</evidence>
<dbReference type="SUPFAM" id="SSF53335">
    <property type="entry name" value="S-adenosyl-L-methionine-dependent methyltransferases"/>
    <property type="match status" value="1"/>
</dbReference>
<dbReference type="CDD" id="cd00761">
    <property type="entry name" value="Glyco_tranf_GTA_type"/>
    <property type="match status" value="1"/>
</dbReference>
<dbReference type="Pfam" id="PF05050">
    <property type="entry name" value="Methyltransf_21"/>
    <property type="match status" value="1"/>
</dbReference>
<sequence>MNVTSQQVILNQGVGTGLKFNPDDSNRDYATGAYELPIQTALAKYLKPNSVFYDIGANIGFFTVIAARLVGESGQVYAFEPVPENADRIRQNAEINQFSHVTVFEKAVSANPGTAELLLAHHSGGATLSTAGTPPDLRGKMDVELVSIDDLIAQGQIKPPSLVKIDVEGAEIAVLQGMVQTLKQFQPLLIYEVDDGNQAAFRAKNQEIEAFITSAGYDIIPLEAAYKNIQWNVGHAIAVPKQPLLSTSEKTPVSALSAALQQATQYLRANRFTQAEQVYGKILQQEPNQPEALQGLATVAQHKGQYQTAEKFLKVALQVKPSAQGWFSLGNVLQVQGRLSEAVDCYQKVLALQPNSVAVLNNLGYTLQQQGKWEEAIAYYQQVLALQPNCVEAEVNLENALYAQGKLSPEKQSDSATKNYHLGVTRQQQGDLTTALGYYRQAIAIQPDLPDAHYQLGVIQESLGELEAAIVSCLNAIDLNPNFGQAYLLLGKIYQTQLKLEEAASAYREGLKRVNPRYALAVEAYTPTSTNPKDYTTPQLSLGEVTVGNYTFPGTPTVSKPEEKRPFWTVIVPLYNRKNYLLECLASILAQWPGEEEMEILVMDNNSTPPLFDLVNAIGGGIVRYHLNPENIGARRNFNLAIGLSRGEWIHVIPEDEYVFPEFYQRFQQSLANCPESVGAAFTGYQNINDDGKVIFTQTHGYGDQSGIIQDWLGRIGVSNVLNPCAVVIRRSTHERLGTYDPNNTFTPDWELYKRIASFYDWWYEPGILACYRQHSNNMTSELAKAGAQAESIRMGIEISESYLPAERCAEITAKARRHFFKYCLDSAIVPIKAGNLSGAFRLIQEALKIDSSTEAINLLFTWLTQDEAAPLRLEIASKLRSITLNPTEETFFFAYP</sequence>
<dbReference type="AlphaFoldDB" id="A0A0F5YKZ9"/>
<comment type="caution">
    <text evidence="6">The sequence shown here is derived from an EMBL/GenBank/DDBJ whole genome shotgun (WGS) entry which is preliminary data.</text>
</comment>
<feature type="domain" description="Glycosyltransferase 2-like" evidence="4">
    <location>
        <begin position="569"/>
        <end position="688"/>
    </location>
</feature>
<gene>
    <name evidence="6" type="ORF">WN50_02600</name>
    <name evidence="7" type="ORF">WN50_37755</name>
</gene>
<dbReference type="PANTHER" id="PTHR45586">
    <property type="entry name" value="TPR REPEAT-CONTAINING PROTEIN PA4667"/>
    <property type="match status" value="1"/>
</dbReference>
<feature type="domain" description="Methyltransferase FkbM" evidence="5">
    <location>
        <begin position="54"/>
        <end position="218"/>
    </location>
</feature>
<dbReference type="RefSeq" id="WP_046276943.1">
    <property type="nucleotide sequence ID" value="NZ_LATL02000258.1"/>
</dbReference>
<dbReference type="Pfam" id="PF13424">
    <property type="entry name" value="TPR_12"/>
    <property type="match status" value="1"/>
</dbReference>
<feature type="repeat" description="TPR" evidence="3">
    <location>
        <begin position="450"/>
        <end position="483"/>
    </location>
</feature>
<evidence type="ECO:0000259" key="4">
    <source>
        <dbReference type="Pfam" id="PF00535"/>
    </source>
</evidence>
<dbReference type="PROSITE" id="PS50293">
    <property type="entry name" value="TPR_REGION"/>
    <property type="match status" value="2"/>
</dbReference>
<dbReference type="SMART" id="SM00028">
    <property type="entry name" value="TPR"/>
    <property type="match status" value="7"/>
</dbReference>
<evidence type="ECO:0000259" key="5">
    <source>
        <dbReference type="Pfam" id="PF05050"/>
    </source>
</evidence>
<dbReference type="Gene3D" id="3.90.550.10">
    <property type="entry name" value="Spore Coat Polysaccharide Biosynthesis Protein SpsA, Chain A"/>
    <property type="match status" value="1"/>
</dbReference>
<dbReference type="Pfam" id="PF13414">
    <property type="entry name" value="TPR_11"/>
    <property type="match status" value="1"/>
</dbReference>
<reference evidence="6 8" key="1">
    <citation type="submission" date="2015-06" db="EMBL/GenBank/DDBJ databases">
        <title>Draft genome assembly of filamentous brackish cyanobacterium Limnoraphis robusta strain CS-951.</title>
        <authorList>
            <person name="Willis A."/>
            <person name="Parks M."/>
            <person name="Burford M.A."/>
        </authorList>
    </citation>
    <scope>NUCLEOTIDE SEQUENCE [LARGE SCALE GENOMIC DNA]</scope>
    <source>
        <strain evidence="6 8">CS-951</strain>
    </source>
</reference>
<feature type="repeat" description="TPR" evidence="3">
    <location>
        <begin position="416"/>
        <end position="449"/>
    </location>
</feature>
<dbReference type="Gene3D" id="3.40.50.150">
    <property type="entry name" value="Vaccinia Virus protein VP39"/>
    <property type="match status" value="1"/>
</dbReference>
<dbReference type="InterPro" id="IPR006342">
    <property type="entry name" value="FkbM_mtfrase"/>
</dbReference>
<dbReference type="InterPro" id="IPR029044">
    <property type="entry name" value="Nucleotide-diphossugar_trans"/>
</dbReference>
<dbReference type="SUPFAM" id="SSF53448">
    <property type="entry name" value="Nucleotide-diphospho-sugar transferases"/>
    <property type="match status" value="1"/>
</dbReference>
<evidence type="ECO:0000313" key="8">
    <source>
        <dbReference type="Proteomes" id="UP000033607"/>
    </source>
</evidence>
<feature type="repeat" description="TPR" evidence="3">
    <location>
        <begin position="357"/>
        <end position="390"/>
    </location>
</feature>
<dbReference type="Pfam" id="PF14559">
    <property type="entry name" value="TPR_19"/>
    <property type="match status" value="1"/>
</dbReference>
<dbReference type="PROSITE" id="PS50005">
    <property type="entry name" value="TPR"/>
    <property type="match status" value="4"/>
</dbReference>
<dbReference type="InterPro" id="IPR029063">
    <property type="entry name" value="SAM-dependent_MTases_sf"/>
</dbReference>
<evidence type="ECO:0000256" key="1">
    <source>
        <dbReference type="ARBA" id="ARBA00022737"/>
    </source>
</evidence>